<evidence type="ECO:0000256" key="1">
    <source>
        <dbReference type="SAM" id="MobiDB-lite"/>
    </source>
</evidence>
<protein>
    <submittedName>
        <fullName evidence="2">Uncharacterized protein</fullName>
    </submittedName>
</protein>
<dbReference type="KEGG" id="hir:HETIRDRAFT_454365"/>
<evidence type="ECO:0000313" key="3">
    <source>
        <dbReference type="Proteomes" id="UP000030671"/>
    </source>
</evidence>
<organism evidence="2 3">
    <name type="scientific">Heterobasidion irregulare (strain TC 32-1)</name>
    <dbReference type="NCBI Taxonomy" id="747525"/>
    <lineage>
        <taxon>Eukaryota</taxon>
        <taxon>Fungi</taxon>
        <taxon>Dikarya</taxon>
        <taxon>Basidiomycota</taxon>
        <taxon>Agaricomycotina</taxon>
        <taxon>Agaricomycetes</taxon>
        <taxon>Russulales</taxon>
        <taxon>Bondarzewiaceae</taxon>
        <taxon>Heterobasidion</taxon>
        <taxon>Heterobasidion annosum species complex</taxon>
    </lineage>
</organism>
<evidence type="ECO:0000313" key="2">
    <source>
        <dbReference type="EMBL" id="ETW78421.1"/>
    </source>
</evidence>
<dbReference type="RefSeq" id="XP_009550392.1">
    <property type="nucleotide sequence ID" value="XM_009552097.1"/>
</dbReference>
<proteinExistence type="predicted"/>
<dbReference type="Proteomes" id="UP000030671">
    <property type="component" value="Unassembled WGS sequence"/>
</dbReference>
<dbReference type="HOGENOM" id="CLU_2038373_0_0_1"/>
<dbReference type="OrthoDB" id="5514856at2759"/>
<dbReference type="InParanoid" id="W4JZZ5"/>
<sequence>MARRSAPPHSGPAYYTPATISSGRGQLPNPNESALSAFLREQIFAPEKLPGNINILTGVGVFLGGILFRAGLEGLIGGADDRRCDSCCHLVIAGTYITPAHAAHSLLFIPSSAFAAYTCII</sequence>
<dbReference type="EMBL" id="KI925462">
    <property type="protein sequence ID" value="ETW78421.1"/>
    <property type="molecule type" value="Genomic_DNA"/>
</dbReference>
<gene>
    <name evidence="2" type="ORF">HETIRDRAFT_454365</name>
</gene>
<dbReference type="AlphaFoldDB" id="W4JZZ5"/>
<dbReference type="eggNOG" id="ENOG502SYC3">
    <property type="taxonomic scope" value="Eukaryota"/>
</dbReference>
<keyword evidence="3" id="KW-1185">Reference proteome</keyword>
<feature type="compositionally biased region" description="Polar residues" evidence="1">
    <location>
        <begin position="18"/>
        <end position="27"/>
    </location>
</feature>
<reference evidence="2 3" key="1">
    <citation type="journal article" date="2012" name="New Phytol.">
        <title>Insight into trade-off between wood decay and parasitism from the genome of a fungal forest pathogen.</title>
        <authorList>
            <person name="Olson A."/>
            <person name="Aerts A."/>
            <person name="Asiegbu F."/>
            <person name="Belbahri L."/>
            <person name="Bouzid O."/>
            <person name="Broberg A."/>
            <person name="Canback B."/>
            <person name="Coutinho P.M."/>
            <person name="Cullen D."/>
            <person name="Dalman K."/>
            <person name="Deflorio G."/>
            <person name="van Diepen L.T."/>
            <person name="Dunand C."/>
            <person name="Duplessis S."/>
            <person name="Durling M."/>
            <person name="Gonthier P."/>
            <person name="Grimwood J."/>
            <person name="Fossdal C.G."/>
            <person name="Hansson D."/>
            <person name="Henrissat B."/>
            <person name="Hietala A."/>
            <person name="Himmelstrand K."/>
            <person name="Hoffmeister D."/>
            <person name="Hogberg N."/>
            <person name="James T.Y."/>
            <person name="Karlsson M."/>
            <person name="Kohler A."/>
            <person name="Kues U."/>
            <person name="Lee Y.H."/>
            <person name="Lin Y.C."/>
            <person name="Lind M."/>
            <person name="Lindquist E."/>
            <person name="Lombard V."/>
            <person name="Lucas S."/>
            <person name="Lunden K."/>
            <person name="Morin E."/>
            <person name="Murat C."/>
            <person name="Park J."/>
            <person name="Raffaello T."/>
            <person name="Rouze P."/>
            <person name="Salamov A."/>
            <person name="Schmutz J."/>
            <person name="Solheim H."/>
            <person name="Stahlberg J."/>
            <person name="Velez H."/>
            <person name="de Vries R.P."/>
            <person name="Wiebenga A."/>
            <person name="Woodward S."/>
            <person name="Yakovlev I."/>
            <person name="Garbelotto M."/>
            <person name="Martin F."/>
            <person name="Grigoriev I.V."/>
            <person name="Stenlid J."/>
        </authorList>
    </citation>
    <scope>NUCLEOTIDE SEQUENCE [LARGE SCALE GENOMIC DNA]</scope>
    <source>
        <strain evidence="2 3">TC 32-1</strain>
    </source>
</reference>
<feature type="region of interest" description="Disordered" evidence="1">
    <location>
        <begin position="1"/>
        <end position="27"/>
    </location>
</feature>
<dbReference type="GeneID" id="20676496"/>
<name>W4JZZ5_HETIT</name>
<accession>W4JZZ5</accession>